<dbReference type="RefSeq" id="XP_017776298.1">
    <property type="nucleotide sequence ID" value="XM_017920809.1"/>
</dbReference>
<dbReference type="Pfam" id="PF10036">
    <property type="entry name" value="RLL"/>
    <property type="match status" value="1"/>
</dbReference>
<protein>
    <submittedName>
        <fullName evidence="2">UPF0568 protein C14orf166 homolog</fullName>
    </submittedName>
</protein>
<organism evidence="1 2">
    <name type="scientific">Nicrophorus vespilloides</name>
    <name type="common">Boreal carrion beetle</name>
    <dbReference type="NCBI Taxonomy" id="110193"/>
    <lineage>
        <taxon>Eukaryota</taxon>
        <taxon>Metazoa</taxon>
        <taxon>Ecdysozoa</taxon>
        <taxon>Arthropoda</taxon>
        <taxon>Hexapoda</taxon>
        <taxon>Insecta</taxon>
        <taxon>Pterygota</taxon>
        <taxon>Neoptera</taxon>
        <taxon>Endopterygota</taxon>
        <taxon>Coleoptera</taxon>
        <taxon>Polyphaga</taxon>
        <taxon>Staphyliniformia</taxon>
        <taxon>Silphidae</taxon>
        <taxon>Nicrophorinae</taxon>
        <taxon>Nicrophorus</taxon>
    </lineage>
</organism>
<reference evidence="2" key="1">
    <citation type="submission" date="2025-08" db="UniProtKB">
        <authorList>
            <consortium name="RefSeq"/>
        </authorList>
    </citation>
    <scope>IDENTIFICATION</scope>
    <source>
        <tissue evidence="2">Whole Larva</tissue>
    </source>
</reference>
<dbReference type="PANTHER" id="PTHR15924">
    <property type="entry name" value="CLE"/>
    <property type="match status" value="1"/>
</dbReference>
<proteinExistence type="predicted"/>
<name>A0ABM1MNZ8_NICVS</name>
<dbReference type="InterPro" id="IPR019265">
    <property type="entry name" value="RTRAF"/>
</dbReference>
<evidence type="ECO:0000313" key="1">
    <source>
        <dbReference type="Proteomes" id="UP000695000"/>
    </source>
</evidence>
<evidence type="ECO:0000313" key="2">
    <source>
        <dbReference type="RefSeq" id="XP_017776298.1"/>
    </source>
</evidence>
<gene>
    <name evidence="2" type="primary">LOC108562459</name>
</gene>
<keyword evidence="1" id="KW-1185">Reference proteome</keyword>
<dbReference type="Proteomes" id="UP000695000">
    <property type="component" value="Unplaced"/>
</dbReference>
<dbReference type="GeneID" id="108562459"/>
<sequence>MSLKRKLTAIGYEGTINCDDENDFCKIIIWLERNRIKFYSNEDKKALDNVNASNWSTFYDKYAKDLECPMERNPPEACLDWYLGYAIKLEYIKNKNVYDKHSFENEKVENAPKVVPDNPLDALDFTSREFQEGVQKLANILKIPPHPSPLIMLEACTKIIQTRLNPKAIENPSEYIITGTPYPYKDMSLGFELKDREVDEAAKVLRLLFIQDQRDLQTKVNECIVAVQSITANPKTDTRLGKVGK</sequence>
<accession>A0ABM1MNZ8</accession>